<comment type="caution">
    <text evidence="1">The sequence shown here is derived from an EMBL/GenBank/DDBJ whole genome shotgun (WGS) entry which is preliminary data.</text>
</comment>
<proteinExistence type="predicted"/>
<evidence type="ECO:0000313" key="1">
    <source>
        <dbReference type="EMBL" id="MFC7147960.1"/>
    </source>
</evidence>
<protein>
    <submittedName>
        <fullName evidence="1">Uncharacterized protein</fullName>
    </submittedName>
</protein>
<dbReference type="RefSeq" id="WP_378047232.1">
    <property type="nucleotide sequence ID" value="NZ_JBHMDN010000013.1"/>
</dbReference>
<evidence type="ECO:0000313" key="2">
    <source>
        <dbReference type="Proteomes" id="UP001596378"/>
    </source>
</evidence>
<name>A0ABW2F7T4_9BACL</name>
<accession>A0ABW2F7T4</accession>
<organism evidence="1 2">
    <name type="scientific">Cohnella cellulosilytica</name>
    <dbReference type="NCBI Taxonomy" id="986710"/>
    <lineage>
        <taxon>Bacteria</taxon>
        <taxon>Bacillati</taxon>
        <taxon>Bacillota</taxon>
        <taxon>Bacilli</taxon>
        <taxon>Bacillales</taxon>
        <taxon>Paenibacillaceae</taxon>
        <taxon>Cohnella</taxon>
    </lineage>
</organism>
<reference evidence="2" key="1">
    <citation type="journal article" date="2019" name="Int. J. Syst. Evol. Microbiol.">
        <title>The Global Catalogue of Microorganisms (GCM) 10K type strain sequencing project: providing services to taxonomists for standard genome sequencing and annotation.</title>
        <authorList>
            <consortium name="The Broad Institute Genomics Platform"/>
            <consortium name="The Broad Institute Genome Sequencing Center for Infectious Disease"/>
            <person name="Wu L."/>
            <person name="Ma J."/>
        </authorList>
    </citation>
    <scope>NUCLEOTIDE SEQUENCE [LARGE SCALE GENOMIC DNA]</scope>
    <source>
        <strain evidence="2">KCTC 12907</strain>
    </source>
</reference>
<dbReference type="Proteomes" id="UP001596378">
    <property type="component" value="Unassembled WGS sequence"/>
</dbReference>
<keyword evidence="2" id="KW-1185">Reference proteome</keyword>
<sequence length="268" mass="28531">MGGAERTFVTRCSLAVKPFDIWTGTAPSPSSLQVSLEGIGRRPIRSSDGSYVFLDVPGGRRKLMIASAVYREVSEEIALPANGGAPPVLTVSLLPNRVYVPPAAGTGAIVELRDADGRPLAGAEIKAYIDDEMAVRGRLAEERNGGDGLRLKIAPGHGRLAPGDAFVLIGRDGSEPEWNRMADWADQQNAIMLDRSLTGEWSRGARLLPAVRATSDEAGLAILPFRGLLPAVCRIHAEIAAGERSWKTVWQAEGGRVSRVPAFAAAKS</sequence>
<dbReference type="EMBL" id="JBHTAI010000003">
    <property type="protein sequence ID" value="MFC7147960.1"/>
    <property type="molecule type" value="Genomic_DNA"/>
</dbReference>
<gene>
    <name evidence="1" type="ORF">ACFQMJ_05375</name>
</gene>